<organism evidence="2 3">
    <name type="scientific">Chenggangzhangella methanolivorans</name>
    <dbReference type="NCBI Taxonomy" id="1437009"/>
    <lineage>
        <taxon>Bacteria</taxon>
        <taxon>Pseudomonadati</taxon>
        <taxon>Pseudomonadota</taxon>
        <taxon>Alphaproteobacteria</taxon>
        <taxon>Hyphomicrobiales</taxon>
        <taxon>Methylopilaceae</taxon>
        <taxon>Chenggangzhangella</taxon>
    </lineage>
</organism>
<dbReference type="RefSeq" id="WP_261401307.1">
    <property type="nucleotide sequence ID" value="NZ_CP081869.1"/>
</dbReference>
<evidence type="ECO:0000313" key="2">
    <source>
        <dbReference type="EMBL" id="QZN98394.1"/>
    </source>
</evidence>
<protein>
    <submittedName>
        <fullName evidence="2">Uncharacterized protein</fullName>
    </submittedName>
</protein>
<gene>
    <name evidence="2" type="ORF">K6K41_14930</name>
</gene>
<dbReference type="EMBL" id="CP081869">
    <property type="protein sequence ID" value="QZN98394.1"/>
    <property type="molecule type" value="Genomic_DNA"/>
</dbReference>
<keyword evidence="3" id="KW-1185">Reference proteome</keyword>
<reference evidence="2" key="1">
    <citation type="submission" date="2021-08" db="EMBL/GenBank/DDBJ databases">
        <authorList>
            <person name="Zhang H."/>
            <person name="Xu M."/>
            <person name="Yu Z."/>
            <person name="Yang L."/>
            <person name="Cai Y."/>
        </authorList>
    </citation>
    <scope>NUCLEOTIDE SEQUENCE</scope>
    <source>
        <strain evidence="2">CHL1</strain>
    </source>
</reference>
<sequence>MIRLLLAGMALVSTLGSAAVAQSYQASRDFTRDNPTGVWLFGYGTASSRSSLKPLPFQENYPEDGFDAFYTRYTVKRDGPFPPLHRVGVGLGRNSVTVAGEDSGVLAPNMLAMLSSRRAGSSPDTYDTIVRFKAPESGVYAFEGYYALIDDQADQGFTPLIYLGGQNLSREAFGKTGFVLAGEPADPAARKLGATKNFKFSLKMKKNAQVFFSVRHATRYIYANARGVGFDVRVTPQ</sequence>
<evidence type="ECO:0000313" key="3">
    <source>
        <dbReference type="Proteomes" id="UP000825701"/>
    </source>
</evidence>
<keyword evidence="1" id="KW-0732">Signal</keyword>
<evidence type="ECO:0000256" key="1">
    <source>
        <dbReference type="SAM" id="SignalP"/>
    </source>
</evidence>
<accession>A0A9E6R6W2</accession>
<feature type="signal peptide" evidence="1">
    <location>
        <begin position="1"/>
        <end position="21"/>
    </location>
</feature>
<dbReference type="KEGG" id="cmet:K6K41_14930"/>
<proteinExistence type="predicted"/>
<feature type="chain" id="PRO_5039612798" evidence="1">
    <location>
        <begin position="22"/>
        <end position="237"/>
    </location>
</feature>
<dbReference type="AlphaFoldDB" id="A0A9E6R6W2"/>
<dbReference type="Proteomes" id="UP000825701">
    <property type="component" value="Chromosome"/>
</dbReference>
<name>A0A9E6R6W2_9HYPH</name>